<reference evidence="1" key="1">
    <citation type="submission" date="2021-02" db="EMBL/GenBank/DDBJ databases">
        <authorList>
            <person name="Nowell W R."/>
        </authorList>
    </citation>
    <scope>NUCLEOTIDE SEQUENCE</scope>
    <source>
        <strain evidence="1">Ploen Becks lab</strain>
    </source>
</reference>
<evidence type="ECO:0000313" key="2">
    <source>
        <dbReference type="Proteomes" id="UP000663879"/>
    </source>
</evidence>
<proteinExistence type="predicted"/>
<gene>
    <name evidence="1" type="ORF">OXX778_LOCUS13355</name>
</gene>
<accession>A0A814CFP3</accession>
<comment type="caution">
    <text evidence="1">The sequence shown here is derived from an EMBL/GenBank/DDBJ whole genome shotgun (WGS) entry which is preliminary data.</text>
</comment>
<dbReference type="Proteomes" id="UP000663879">
    <property type="component" value="Unassembled WGS sequence"/>
</dbReference>
<keyword evidence="2" id="KW-1185">Reference proteome</keyword>
<name>A0A814CFP3_9BILA</name>
<evidence type="ECO:0000313" key="1">
    <source>
        <dbReference type="EMBL" id="CAF0939571.1"/>
    </source>
</evidence>
<dbReference type="AlphaFoldDB" id="A0A814CFP3"/>
<protein>
    <submittedName>
        <fullName evidence="1">Uncharacterized protein</fullName>
    </submittedName>
</protein>
<organism evidence="1 2">
    <name type="scientific">Brachionus calyciflorus</name>
    <dbReference type="NCBI Taxonomy" id="104777"/>
    <lineage>
        <taxon>Eukaryota</taxon>
        <taxon>Metazoa</taxon>
        <taxon>Spiralia</taxon>
        <taxon>Gnathifera</taxon>
        <taxon>Rotifera</taxon>
        <taxon>Eurotatoria</taxon>
        <taxon>Monogononta</taxon>
        <taxon>Pseudotrocha</taxon>
        <taxon>Ploima</taxon>
        <taxon>Brachionidae</taxon>
        <taxon>Brachionus</taxon>
    </lineage>
</organism>
<dbReference type="EMBL" id="CAJNOC010002549">
    <property type="protein sequence ID" value="CAF0939571.1"/>
    <property type="molecule type" value="Genomic_DNA"/>
</dbReference>
<sequence length="123" mass="14618">MMNEIALEDRIVVHDTNIDELNEFVIDHEENIQDNSTTAYKLENIDVDNSRERYQSVYRLCFAFCSRTNKYNTINSRTLCDFSDIDRWNLSFLFAWSKNYENDVNSTISFLYFSSNPDEILDI</sequence>